<accession>A0A543B3F7</accession>
<keyword evidence="3" id="KW-1185">Reference proteome</keyword>
<dbReference type="InParanoid" id="A0A543B3F7"/>
<reference evidence="2 3" key="1">
    <citation type="submission" date="2019-06" db="EMBL/GenBank/DDBJ databases">
        <title>Sequencing the genomes of 1000 actinobacteria strains.</title>
        <authorList>
            <person name="Klenk H.-P."/>
        </authorList>
    </citation>
    <scope>NUCLEOTIDE SEQUENCE [LARGE SCALE GENOMIC DNA]</scope>
    <source>
        <strain evidence="2 3">DSM 45928</strain>
    </source>
</reference>
<gene>
    <name evidence="2" type="ORF">FB566_4970</name>
</gene>
<sequence length="77" mass="8104">MLSLLLALIGLVYPFLPFDMDGYRQLIGFPLGAIGMVLGILGVVGLRSAKPLAAVGIGFSCLTLGVSGLFLLNYYVL</sequence>
<protein>
    <submittedName>
        <fullName evidence="2">Uncharacterized protein</fullName>
    </submittedName>
</protein>
<evidence type="ECO:0000313" key="3">
    <source>
        <dbReference type="Proteomes" id="UP000317043"/>
    </source>
</evidence>
<feature type="transmembrane region" description="Helical" evidence="1">
    <location>
        <begin position="27"/>
        <end position="46"/>
    </location>
</feature>
<dbReference type="EMBL" id="VFOW01000001">
    <property type="protein sequence ID" value="TQL79369.1"/>
    <property type="molecule type" value="Genomic_DNA"/>
</dbReference>
<proteinExistence type="predicted"/>
<comment type="caution">
    <text evidence="2">The sequence shown here is derived from an EMBL/GenBank/DDBJ whole genome shotgun (WGS) entry which is preliminary data.</text>
</comment>
<name>A0A543B3F7_9ACTN</name>
<keyword evidence="1" id="KW-0472">Membrane</keyword>
<dbReference type="Proteomes" id="UP000317043">
    <property type="component" value="Unassembled WGS sequence"/>
</dbReference>
<feature type="transmembrane region" description="Helical" evidence="1">
    <location>
        <begin position="53"/>
        <end position="76"/>
    </location>
</feature>
<dbReference type="AlphaFoldDB" id="A0A543B3F7"/>
<evidence type="ECO:0000256" key="1">
    <source>
        <dbReference type="SAM" id="Phobius"/>
    </source>
</evidence>
<keyword evidence="1" id="KW-1133">Transmembrane helix</keyword>
<organism evidence="2 3">
    <name type="scientific">Stackebrandtia endophytica</name>
    <dbReference type="NCBI Taxonomy" id="1496996"/>
    <lineage>
        <taxon>Bacteria</taxon>
        <taxon>Bacillati</taxon>
        <taxon>Actinomycetota</taxon>
        <taxon>Actinomycetes</taxon>
        <taxon>Glycomycetales</taxon>
        <taxon>Glycomycetaceae</taxon>
        <taxon>Stackebrandtia</taxon>
    </lineage>
</organism>
<evidence type="ECO:0000313" key="2">
    <source>
        <dbReference type="EMBL" id="TQL79369.1"/>
    </source>
</evidence>
<keyword evidence="1" id="KW-0812">Transmembrane</keyword>